<feature type="region of interest" description="Disordered" evidence="3">
    <location>
        <begin position="406"/>
        <end position="464"/>
    </location>
</feature>
<comment type="caution">
    <text evidence="4">The sequence shown here is derived from an EMBL/GenBank/DDBJ whole genome shotgun (WGS) entry which is preliminary data.</text>
</comment>
<evidence type="ECO:0000313" key="5">
    <source>
        <dbReference type="Proteomes" id="UP000319160"/>
    </source>
</evidence>
<accession>A0A553IE62</accession>
<dbReference type="GO" id="GO:0000723">
    <property type="term" value="P:telomere maintenance"/>
    <property type="evidence" value="ECO:0007669"/>
    <property type="project" value="TreeGrafter"/>
</dbReference>
<keyword evidence="5" id="KW-1185">Reference proteome</keyword>
<evidence type="ECO:0000256" key="1">
    <source>
        <dbReference type="ARBA" id="ARBA00004123"/>
    </source>
</evidence>
<dbReference type="OrthoDB" id="336321at2759"/>
<feature type="compositionally biased region" description="Acidic residues" evidence="3">
    <location>
        <begin position="210"/>
        <end position="232"/>
    </location>
</feature>
<evidence type="ECO:0000313" key="4">
    <source>
        <dbReference type="EMBL" id="TRX98498.1"/>
    </source>
</evidence>
<feature type="region of interest" description="Disordered" evidence="3">
    <location>
        <begin position="170"/>
        <end position="345"/>
    </location>
</feature>
<comment type="subcellular location">
    <subcellularLocation>
        <location evidence="1">Nucleus</location>
    </subcellularLocation>
</comment>
<dbReference type="GO" id="GO:0003697">
    <property type="term" value="F:single-stranded DNA binding"/>
    <property type="evidence" value="ECO:0007669"/>
    <property type="project" value="TreeGrafter"/>
</dbReference>
<feature type="compositionally biased region" description="Low complexity" evidence="3">
    <location>
        <begin position="233"/>
        <end position="248"/>
    </location>
</feature>
<dbReference type="GO" id="GO:0008094">
    <property type="term" value="F:ATP-dependent activity, acting on DNA"/>
    <property type="evidence" value="ECO:0007669"/>
    <property type="project" value="TreeGrafter"/>
</dbReference>
<dbReference type="GO" id="GO:0005657">
    <property type="term" value="C:replication fork"/>
    <property type="evidence" value="ECO:0007669"/>
    <property type="project" value="TreeGrafter"/>
</dbReference>
<dbReference type="Proteomes" id="UP000319160">
    <property type="component" value="Unassembled WGS sequence"/>
</dbReference>
<organism evidence="4 5">
    <name type="scientific">Xylaria flabelliformis</name>
    <dbReference type="NCBI Taxonomy" id="2512241"/>
    <lineage>
        <taxon>Eukaryota</taxon>
        <taxon>Fungi</taxon>
        <taxon>Dikarya</taxon>
        <taxon>Ascomycota</taxon>
        <taxon>Pezizomycotina</taxon>
        <taxon>Sordariomycetes</taxon>
        <taxon>Xylariomycetidae</taxon>
        <taxon>Xylariales</taxon>
        <taxon>Xylariaceae</taxon>
        <taxon>Xylaria</taxon>
    </lineage>
</organism>
<sequence>MSSHSETAQGFAPLSCATLFYQEIERRERLHRSGVIPTGCSEIDDVVLLGGGFESGCVVGVSAEEVDFGLLLGLQTIARALVSENPPNVYPAQSGCERNRRVAIITTLPVTTILPTLRDVIRSQAQIKLGPRNPGVDAELRRCLEAITISRIFDIEGLWEVLHELENAQAEASSSRNEDGNEGMNISPRPTEDEEETHGTQVEGSAEGLVNEDAEQEYSTETDAEETGENLSDDISSLSSLTPTASLPEPVTQLPPLRIRPELRPSIQKTEVLDSEDEEPLSSSPLSSPPPSTTEPEFPSQLGEQSQAPAEPDPNITLSLDPEPNPEPDSRPEESEVPQPILTENPPLSFPSIILVTHVSSLLNALFTHDDKTSAHTSLQLLSSYLQHLAVSTDSLIMLLNTTTSPPPEKFTSTSGAPKPFPGPDHSMPPLGPEAPNHQRPLDPTLRSIFNPGTQLYDPSTSGQGNRLGYGYNHPYGAAAARLTRRNKPSFGATFAQFLDLHLLCTKVPRTRDDAETAIALGADAEDVKHAWVIEALLDVMGVWEWEKWRGALGDKRGEEETSLPPRVNREQRWGAVDVRDRVRVVNAFTAGSGSGGYVNRGPVRLAAGFGGRRV</sequence>
<protein>
    <submittedName>
        <fullName evidence="4">Uncharacterized protein</fullName>
    </submittedName>
</protein>
<dbReference type="Gene3D" id="3.40.50.300">
    <property type="entry name" value="P-loop containing nucleotide triphosphate hydrolases"/>
    <property type="match status" value="1"/>
</dbReference>
<gene>
    <name evidence="4" type="ORF">FHL15_000572</name>
</gene>
<dbReference type="InterPro" id="IPR051988">
    <property type="entry name" value="HRR_RAD51_Paralog"/>
</dbReference>
<reference evidence="5" key="1">
    <citation type="submission" date="2019-06" db="EMBL/GenBank/DDBJ databases">
        <title>Draft genome sequence of the griseofulvin-producing fungus Xylaria cubensis strain G536.</title>
        <authorList>
            <person name="Mead M.E."/>
            <person name="Raja H.A."/>
            <person name="Steenwyk J.L."/>
            <person name="Knowles S.L."/>
            <person name="Oberlies N.H."/>
            <person name="Rokas A."/>
        </authorList>
    </citation>
    <scope>NUCLEOTIDE SEQUENCE [LARGE SCALE GENOMIC DNA]</scope>
    <source>
        <strain evidence="5">G536</strain>
    </source>
</reference>
<dbReference type="GO" id="GO:0000400">
    <property type="term" value="F:four-way junction DNA binding"/>
    <property type="evidence" value="ECO:0007669"/>
    <property type="project" value="TreeGrafter"/>
</dbReference>
<dbReference type="PANTHER" id="PTHR46457">
    <property type="entry name" value="DNA REPAIR PROTEIN RAD51 HOMOLOG 4"/>
    <property type="match status" value="1"/>
</dbReference>
<dbReference type="GO" id="GO:0042148">
    <property type="term" value="P:DNA strand invasion"/>
    <property type="evidence" value="ECO:0007669"/>
    <property type="project" value="TreeGrafter"/>
</dbReference>
<dbReference type="EMBL" id="VFLP01000002">
    <property type="protein sequence ID" value="TRX98498.1"/>
    <property type="molecule type" value="Genomic_DNA"/>
</dbReference>
<dbReference type="AlphaFoldDB" id="A0A553IE62"/>
<dbReference type="GO" id="GO:0000724">
    <property type="term" value="P:double-strand break repair via homologous recombination"/>
    <property type="evidence" value="ECO:0007669"/>
    <property type="project" value="TreeGrafter"/>
</dbReference>
<dbReference type="GO" id="GO:0007131">
    <property type="term" value="P:reciprocal meiotic recombination"/>
    <property type="evidence" value="ECO:0007669"/>
    <property type="project" value="TreeGrafter"/>
</dbReference>
<dbReference type="GO" id="GO:0005815">
    <property type="term" value="C:microtubule organizing center"/>
    <property type="evidence" value="ECO:0007669"/>
    <property type="project" value="TreeGrafter"/>
</dbReference>
<dbReference type="PANTHER" id="PTHR46457:SF1">
    <property type="entry name" value="DNA REPAIR PROTEIN RAD51 HOMOLOG 4"/>
    <property type="match status" value="1"/>
</dbReference>
<proteinExistence type="predicted"/>
<dbReference type="STRING" id="2512241.A0A553IE62"/>
<evidence type="ECO:0000256" key="3">
    <source>
        <dbReference type="SAM" id="MobiDB-lite"/>
    </source>
</evidence>
<evidence type="ECO:0000256" key="2">
    <source>
        <dbReference type="ARBA" id="ARBA00023242"/>
    </source>
</evidence>
<dbReference type="InterPro" id="IPR027417">
    <property type="entry name" value="P-loop_NTPase"/>
</dbReference>
<name>A0A553IE62_9PEZI</name>
<feature type="compositionally biased region" description="Polar residues" evidence="3">
    <location>
        <begin position="451"/>
        <end position="464"/>
    </location>
</feature>
<keyword evidence="2" id="KW-0539">Nucleus</keyword>
<dbReference type="GO" id="GO:0033063">
    <property type="term" value="C:Rad51B-Rad51C-Rad51D-XRCC2 complex"/>
    <property type="evidence" value="ECO:0007669"/>
    <property type="project" value="TreeGrafter"/>
</dbReference>